<evidence type="ECO:0000313" key="1">
    <source>
        <dbReference type="Proteomes" id="UP000887576"/>
    </source>
</evidence>
<proteinExistence type="predicted"/>
<evidence type="ECO:0000313" key="2">
    <source>
        <dbReference type="WBParaSite" id="JU765_v2.g12336.t1"/>
    </source>
</evidence>
<dbReference type="WBParaSite" id="JU765_v2.g12336.t1">
    <property type="protein sequence ID" value="JU765_v2.g12336.t1"/>
    <property type="gene ID" value="JU765_v2.g12336"/>
</dbReference>
<organism evidence="1 2">
    <name type="scientific">Panagrolaimus sp. JU765</name>
    <dbReference type="NCBI Taxonomy" id="591449"/>
    <lineage>
        <taxon>Eukaryota</taxon>
        <taxon>Metazoa</taxon>
        <taxon>Ecdysozoa</taxon>
        <taxon>Nematoda</taxon>
        <taxon>Chromadorea</taxon>
        <taxon>Rhabditida</taxon>
        <taxon>Tylenchina</taxon>
        <taxon>Panagrolaimomorpha</taxon>
        <taxon>Panagrolaimoidea</taxon>
        <taxon>Panagrolaimidae</taxon>
        <taxon>Panagrolaimus</taxon>
    </lineage>
</organism>
<dbReference type="Proteomes" id="UP000887576">
    <property type="component" value="Unplaced"/>
</dbReference>
<name>A0AC34Q334_9BILA</name>
<sequence length="686" mass="76643">MSNPPSLKGCFKPVFNFGFNQHILPRGASCGVFDESRRLQIVVATITNKIVLQNSEAVFHINETITCIKSCRFAHNDDYDLVVIGTTSSLICYDVYKNKTVFHRQMPEGIRDIEFGLVDDQKTSLLVCACGSTIWGIDEFGKDIFWTALADDINSITLCDFDSDGNNEIVIGTNGIEIKVLKNLALLCEFTEGDPVSSVKSLSKNAFLFALTSGTLGLYENKALHWRVKSKSHVVCFLEYPNDTTFVCIWKSGKIDARQRATGEIIAKSLNDGEVAEGFLADINGTGIPQLILAFTNGTILGTEFVPEISADQMQQLIRDYGQKKHHLMEELKNYEKPEKVNVEHAAIPAGTSLQSAIHCSIDEGLCLTLSLSNDVPIRAAVIFAEGVFDSESLVIHPNTEESGLTTQIFPQKQMATDLHIKIFAGPSSAKQMHVFEVNGAILKFATLLLVDSIDTVPEGYVRFNLGFRPESLSKWFLTNFYLGDKEEAVEEMCTRAELQFNFFDVVSRKVLKLTIQENGECEIRHDDIEVTGNIVQSLLQYFKIEEMSSQANFPETLNVVNNVISTMDEKYDLNEKLQTDWADRMNMARECVIIAEDLINIRESAQARKHYVRLAILNREMVAQHQLRSQARKQLLNNVKTLTIAIEQHSRLRAGSAAAKLVTECRNAIASENLSIIPRFLQNGG</sequence>
<reference evidence="2" key="1">
    <citation type="submission" date="2022-11" db="UniProtKB">
        <authorList>
            <consortium name="WormBaseParasite"/>
        </authorList>
    </citation>
    <scope>IDENTIFICATION</scope>
</reference>
<protein>
    <submittedName>
        <fullName evidence="2">Bardet-Biedl syndrome 2 protein homolog</fullName>
    </submittedName>
</protein>
<accession>A0AC34Q334</accession>